<gene>
    <name evidence="2" type="ORF">HMPREF0971_01442</name>
</gene>
<organism evidence="2 3">
    <name type="scientific">Segatella oris F0302</name>
    <dbReference type="NCBI Taxonomy" id="649760"/>
    <lineage>
        <taxon>Bacteria</taxon>
        <taxon>Pseudomonadati</taxon>
        <taxon>Bacteroidota</taxon>
        <taxon>Bacteroidia</taxon>
        <taxon>Bacteroidales</taxon>
        <taxon>Prevotellaceae</taxon>
        <taxon>Segatella</taxon>
    </lineage>
</organism>
<accession>D1QR39</accession>
<comment type="caution">
    <text evidence="2">The sequence shown here is derived from an EMBL/GenBank/DDBJ whole genome shotgun (WGS) entry which is preliminary data.</text>
</comment>
<dbReference type="GO" id="GO:0032784">
    <property type="term" value="P:regulation of DNA-templated transcription elongation"/>
    <property type="evidence" value="ECO:0007669"/>
    <property type="project" value="InterPro"/>
</dbReference>
<dbReference type="HOGENOM" id="CLU_271464_0_0_10"/>
<feature type="coiled-coil region" evidence="1">
    <location>
        <begin position="117"/>
        <end position="144"/>
    </location>
</feature>
<keyword evidence="1" id="KW-0175">Coiled coil</keyword>
<dbReference type="AlphaFoldDB" id="D1QR39"/>
<evidence type="ECO:0000256" key="1">
    <source>
        <dbReference type="SAM" id="Coils"/>
    </source>
</evidence>
<dbReference type="Gene3D" id="3.10.50.30">
    <property type="entry name" value="Transcription elongation factor, GreA/GreB, C-terminal domain"/>
    <property type="match status" value="1"/>
</dbReference>
<protein>
    <submittedName>
        <fullName evidence="2">Uncharacterized protein</fullName>
    </submittedName>
</protein>
<name>D1QR39_9BACT</name>
<proteinExistence type="predicted"/>
<sequence length="1194" mass="139091">MMGIDDIAISFVVSYIAGSIPTFKDYFANNTDLKGRIDKCYDRAVEKWTQSFELQNVMKDSPYQHLNDLCAYIQNSPEGKHPRHNELMQIWANELRNDELCYNFIIEQKESLTHQKLDKQEKHLNKLEEMLSTLSSEMKGKNKNELKNFIETLLKENISELIEHLHYNEANKIIQIIEDSYLSAIKDDPILFSEFEYRKGQILGSFNLKESISCLHHSYELYPKSKQFARAEAWNLFSQKKIEEAKKVISDLSDKDTTKQAILISLNKTPKEAYISCPDDLKNDYSFRQLLLQALQNIGKMDDIDFLFPEEELTLPKDLNHSNLNAWFYILNYHRMKIKDAIIFTRQAPIIIDFHKGYEAYDKFFTLLAKTDLCTQFKGFRAFYCYWGFFSENDETLLAEYQNIDGLKQGAQKYLFVLIESAMLLVAKREQEAFATIVSIKNDIEKDDVLMSSYTNCLVLMSLYSSSLMYLNLMFDICKEVKHKIDTETTKSIAMIVSGQNAADIKSALQAIDFVNPIEKNLLVQLCNYMLNINVNLDSLTDCMDKIDDTLLAFGAMILSANGKDEYAYNILNSKIDKDKIDLKQRIFLDVLTRNKTHHPELYRLLQKNRKNGFDKEDILLVNEFNLALKLADMSNALEIITILYKRHPEHEFEFVNMITVLGQVNPEELAAYEKEALAFEYTSYQALATTYKAFASNNYAETAVEILYKNLQIDEERVKTFFYLESTMGPIHDIVNKQYEKAEIGQYVLIEYANGDRKVYRITSDSPLGIAVIGKKANDIVEVNLDYSRRKRKVKVIGIFTKYFKVISDFMLEMRETGGNATFKPMTIDMEHPLKSLEDTINKMDPDNKDRKKRLSEALQHYADGSVCLLNLVSDNDIVGTNYKLLFSQFKVYVLPVKTTEQLFPILREDDIQFVLDLPGLIMLFEFSQKYNVSYHSKFILPKFTYEYLKRYQKTVKYNIDPSYYEAFKSGNIKLYSKFYDADLEQRIQELIAWAEKNCELRVDETALAVADGDRSDHQLLFSNTMTQILKSKNFLITDDTNMRNFVNDMPILSTESYMYFKESEEIAKKYTEYLLECGFIGLNIDRNYIFSEYMKLEHNTENHWLAITMNAERNPFMFTEAMNAGIMIIRSSLNFGLMRMSLTNLFAMSMTRMSTELLNNIWQQAQIFFKSQMQGFRILKECLMDARQIVGR</sequence>
<dbReference type="SUPFAM" id="SSF54534">
    <property type="entry name" value="FKBP-like"/>
    <property type="match status" value="1"/>
</dbReference>
<dbReference type="GO" id="GO:0003677">
    <property type="term" value="F:DNA binding"/>
    <property type="evidence" value="ECO:0007669"/>
    <property type="project" value="InterPro"/>
</dbReference>
<dbReference type="EMBL" id="ACUZ02000027">
    <property type="protein sequence ID" value="EFB32163.1"/>
    <property type="molecule type" value="Genomic_DNA"/>
</dbReference>
<dbReference type="InterPro" id="IPR036953">
    <property type="entry name" value="GreA/GreB_C_sf"/>
</dbReference>
<reference evidence="2 3" key="1">
    <citation type="submission" date="2009-11" db="EMBL/GenBank/DDBJ databases">
        <authorList>
            <person name="Weinstock G."/>
            <person name="Sodergren E."/>
            <person name="Clifton S."/>
            <person name="Fulton L."/>
            <person name="Fulton B."/>
            <person name="Courtney L."/>
            <person name="Fronick C."/>
            <person name="Harrison M."/>
            <person name="Strong C."/>
            <person name="Farmer C."/>
            <person name="Delahaunty K."/>
            <person name="Markovic C."/>
            <person name="Hall O."/>
            <person name="Minx P."/>
            <person name="Tomlinson C."/>
            <person name="Mitreva M."/>
            <person name="Nelson J."/>
            <person name="Hou S."/>
            <person name="Wollam A."/>
            <person name="Pepin K.H."/>
            <person name="Johnson M."/>
            <person name="Bhonagiri V."/>
            <person name="Nash W.E."/>
            <person name="Warren W."/>
            <person name="Chinwalla A."/>
            <person name="Mardis E.R."/>
            <person name="Wilson R.K."/>
        </authorList>
    </citation>
    <scope>NUCLEOTIDE SEQUENCE [LARGE SCALE GENOMIC DNA]</scope>
    <source>
        <strain evidence="2 3">F0302</strain>
    </source>
</reference>
<dbReference type="Proteomes" id="UP000004079">
    <property type="component" value="Unassembled WGS sequence"/>
</dbReference>
<evidence type="ECO:0000313" key="2">
    <source>
        <dbReference type="EMBL" id="EFB32163.1"/>
    </source>
</evidence>
<evidence type="ECO:0000313" key="3">
    <source>
        <dbReference type="Proteomes" id="UP000004079"/>
    </source>
</evidence>
<dbReference type="RefSeq" id="WP_004372760.1">
    <property type="nucleotide sequence ID" value="NZ_GG703885.1"/>
</dbReference>